<evidence type="ECO:0000313" key="4">
    <source>
        <dbReference type="Proteomes" id="UP001141950"/>
    </source>
</evidence>
<dbReference type="PANTHER" id="PTHR42733">
    <property type="entry name" value="DJ-1 PROTEIN"/>
    <property type="match status" value="1"/>
</dbReference>
<dbReference type="PROSITE" id="PS51276">
    <property type="entry name" value="PEPTIDASE_C56_PFPI"/>
    <property type="match status" value="1"/>
</dbReference>
<comment type="caution">
    <text evidence="3">The sequence shown here is derived from an EMBL/GenBank/DDBJ whole genome shotgun (WGS) entry which is preliminary data.</text>
</comment>
<evidence type="ECO:0000259" key="2">
    <source>
        <dbReference type="Pfam" id="PF01965"/>
    </source>
</evidence>
<dbReference type="EMBL" id="JANIPJ010000003">
    <property type="protein sequence ID" value="MCR2803359.1"/>
    <property type="molecule type" value="Genomic_DNA"/>
</dbReference>
<accession>A0A9X2S7I2</accession>
<dbReference type="CDD" id="cd03134">
    <property type="entry name" value="GATase1_PfpI_like"/>
    <property type="match status" value="1"/>
</dbReference>
<proteinExistence type="inferred from homology"/>
<dbReference type="Pfam" id="PF01965">
    <property type="entry name" value="DJ-1_PfpI"/>
    <property type="match status" value="1"/>
</dbReference>
<keyword evidence="3" id="KW-0315">Glutamine amidotransferase</keyword>
<evidence type="ECO:0000256" key="1">
    <source>
        <dbReference type="ARBA" id="ARBA00008542"/>
    </source>
</evidence>
<dbReference type="NCBIfam" id="TIGR01382">
    <property type="entry name" value="PfpI"/>
    <property type="match status" value="1"/>
</dbReference>
<dbReference type="InterPro" id="IPR029062">
    <property type="entry name" value="Class_I_gatase-like"/>
</dbReference>
<dbReference type="InterPro" id="IPR006286">
    <property type="entry name" value="C56_PfpI-like"/>
</dbReference>
<organism evidence="3 4">
    <name type="scientific">Paenibacillus soyae</name>
    <dbReference type="NCBI Taxonomy" id="2969249"/>
    <lineage>
        <taxon>Bacteria</taxon>
        <taxon>Bacillati</taxon>
        <taxon>Bacillota</taxon>
        <taxon>Bacilli</taxon>
        <taxon>Bacillales</taxon>
        <taxon>Paenibacillaceae</taxon>
        <taxon>Paenibacillus</taxon>
    </lineage>
</organism>
<dbReference type="Proteomes" id="UP001141950">
    <property type="component" value="Unassembled WGS sequence"/>
</dbReference>
<dbReference type="PANTHER" id="PTHR42733:SF2">
    <property type="entry name" value="DJ-1_THIJ_PFPI FAMILY PROTEIN"/>
    <property type="match status" value="1"/>
</dbReference>
<dbReference type="AlphaFoldDB" id="A0A9X2S7I2"/>
<evidence type="ECO:0000313" key="3">
    <source>
        <dbReference type="EMBL" id="MCR2803359.1"/>
    </source>
</evidence>
<dbReference type="Gene3D" id="3.40.50.880">
    <property type="match status" value="1"/>
</dbReference>
<gene>
    <name evidence="3" type="ORF">NQZ67_05625</name>
</gene>
<reference evidence="3" key="1">
    <citation type="submission" date="2022-08" db="EMBL/GenBank/DDBJ databases">
        <title>The genomic sequence of strain Paenibacillus sp. SCIV0701.</title>
        <authorList>
            <person name="Zhao H."/>
        </authorList>
    </citation>
    <scope>NUCLEOTIDE SEQUENCE</scope>
    <source>
        <strain evidence="3">SCIV0701</strain>
    </source>
</reference>
<name>A0A9X2S7I2_9BACL</name>
<comment type="similarity">
    <text evidence="1">Belongs to the peptidase C56 family.</text>
</comment>
<dbReference type="InterPro" id="IPR002818">
    <property type="entry name" value="DJ-1/PfpI"/>
</dbReference>
<protein>
    <submittedName>
        <fullName evidence="3">Type 1 glutamine amidotransferase</fullName>
    </submittedName>
</protein>
<dbReference type="SUPFAM" id="SSF52317">
    <property type="entry name" value="Class I glutamine amidotransferase-like"/>
    <property type="match status" value="1"/>
</dbReference>
<feature type="domain" description="DJ-1/PfpI" evidence="2">
    <location>
        <begin position="7"/>
        <end position="171"/>
    </location>
</feature>
<keyword evidence="4" id="KW-1185">Reference proteome</keyword>
<sequence length="178" mass="19210">MKMQNTKKIAFLLAEGFEDSEMQNPYDEMVKNGHETVIIGLRAGQELKGKNGTVSYTTHLSIDEADPNDYAAIIIPGGSSPSKLMDNKNVQQFVQEADASCVTIAAICHGPQVLAAAGILEGRTLTSYPGIAGEVERAGGRFIDKKVVVDQNLITSRTPEDEPAFISETLEKIGVNAW</sequence>